<dbReference type="PROSITE" id="PS50112">
    <property type="entry name" value="PAS"/>
    <property type="match status" value="3"/>
</dbReference>
<dbReference type="PANTHER" id="PTHR44757:SF2">
    <property type="entry name" value="BIOFILM ARCHITECTURE MAINTENANCE PROTEIN MBAA"/>
    <property type="match status" value="1"/>
</dbReference>
<gene>
    <name evidence="5" type="ORF">SAMN05421780_11197</name>
</gene>
<dbReference type="InterPro" id="IPR013655">
    <property type="entry name" value="PAS_fold_3"/>
</dbReference>
<dbReference type="InterPro" id="IPR035965">
    <property type="entry name" value="PAS-like_dom_sf"/>
</dbReference>
<dbReference type="NCBIfam" id="TIGR00229">
    <property type="entry name" value="sensory_box"/>
    <property type="match status" value="3"/>
</dbReference>
<evidence type="ECO:0000313" key="5">
    <source>
        <dbReference type="EMBL" id="SFC88668.1"/>
    </source>
</evidence>
<dbReference type="OrthoDB" id="9766459at2"/>
<dbReference type="InterPro" id="IPR001610">
    <property type="entry name" value="PAC"/>
</dbReference>
<keyword evidence="2" id="KW-1133">Transmembrane helix</keyword>
<dbReference type="PROSITE" id="PS50113">
    <property type="entry name" value="PAC"/>
    <property type="match status" value="1"/>
</dbReference>
<feature type="domain" description="PAC" evidence="4">
    <location>
        <begin position="408"/>
        <end position="460"/>
    </location>
</feature>
<dbReference type="AlphaFoldDB" id="A0A1I1MZK1"/>
<feature type="domain" description="PAS" evidence="3">
    <location>
        <begin position="73"/>
        <end position="144"/>
    </location>
</feature>
<dbReference type="SMART" id="SM00086">
    <property type="entry name" value="PAC"/>
    <property type="match status" value="2"/>
</dbReference>
<keyword evidence="6" id="KW-1185">Reference proteome</keyword>
<keyword evidence="1" id="KW-0175">Coiled coil</keyword>
<sequence>MMNLRNWVIPATYAVIGVFWIYFSDNFIYNFFAEESAEFMQAVQSIKGISYVLVTSVVLYFFIHKHNQVIKTSEKEYQQLFDKLPVPLFLYDAQTLKILHVNKVATEQYGYSAQELKKMTITQIRPPEDINLLHKLIDNDAPKRVSKDGEVRHKRKSGEVFYVKVHSFATTFKEKQARLVLAIDINEKVLAQNELKERNLEITQRKNYLRSLIDSSSNFLVRTSMDGRCTFINQAFLQFIGEPEESIINQNIFELMNEAQAVLCKKSIRDGLHGGQKIISTSLLLNKTRWIDWEIAPILNESNERHIKELQWVGRDVTEKHEYLQSLKEYKEKLQEILNSVNDLICSVWSDDFSIIYVNEASRGICGYSPQDFYENSDLFFSVIAPEYKERVANVFWQLNYSAIETSINIEFAVIHRDGTRRQLLTRAQLKRNHEHNRFQIIATITDITALKDAEKRLTDIAHEQSHRVRNSVSSILAVFELFEAEKNNAILEEPMLVYVHDELTRLDKTITDIVKRTENLQQYGKLNKP</sequence>
<organism evidence="5 6">
    <name type="scientific">Flexibacter flexilis DSM 6793</name>
    <dbReference type="NCBI Taxonomy" id="927664"/>
    <lineage>
        <taxon>Bacteria</taxon>
        <taxon>Pseudomonadati</taxon>
        <taxon>Bacteroidota</taxon>
        <taxon>Cytophagia</taxon>
        <taxon>Cytophagales</taxon>
        <taxon>Flexibacteraceae</taxon>
        <taxon>Flexibacter</taxon>
    </lineage>
</organism>
<dbReference type="Gene3D" id="3.30.450.20">
    <property type="entry name" value="PAS domain"/>
    <property type="match status" value="3"/>
</dbReference>
<dbReference type="Pfam" id="PF13426">
    <property type="entry name" value="PAS_9"/>
    <property type="match status" value="1"/>
</dbReference>
<dbReference type="PANTHER" id="PTHR44757">
    <property type="entry name" value="DIGUANYLATE CYCLASE DGCP"/>
    <property type="match status" value="1"/>
</dbReference>
<dbReference type="CDD" id="cd00130">
    <property type="entry name" value="PAS"/>
    <property type="match status" value="3"/>
</dbReference>
<dbReference type="SMART" id="SM00091">
    <property type="entry name" value="PAS"/>
    <property type="match status" value="3"/>
</dbReference>
<protein>
    <submittedName>
        <fullName evidence="5">PAS domain S-box-containing protein</fullName>
    </submittedName>
</protein>
<dbReference type="STRING" id="927664.SAMN05421780_11197"/>
<dbReference type="Proteomes" id="UP000199514">
    <property type="component" value="Unassembled WGS sequence"/>
</dbReference>
<dbReference type="Pfam" id="PF08448">
    <property type="entry name" value="PAS_4"/>
    <property type="match status" value="1"/>
</dbReference>
<accession>A0A1I1MZK1</accession>
<feature type="domain" description="PAS" evidence="3">
    <location>
        <begin position="205"/>
        <end position="275"/>
    </location>
</feature>
<dbReference type="Pfam" id="PF08447">
    <property type="entry name" value="PAS_3"/>
    <property type="match status" value="1"/>
</dbReference>
<keyword evidence="2" id="KW-0812">Transmembrane</keyword>
<name>A0A1I1MZK1_9BACT</name>
<dbReference type="InterPro" id="IPR013656">
    <property type="entry name" value="PAS_4"/>
</dbReference>
<proteinExistence type="predicted"/>
<evidence type="ECO:0000256" key="1">
    <source>
        <dbReference type="SAM" id="Coils"/>
    </source>
</evidence>
<dbReference type="InterPro" id="IPR000700">
    <property type="entry name" value="PAS-assoc_C"/>
</dbReference>
<reference evidence="5 6" key="1">
    <citation type="submission" date="2016-10" db="EMBL/GenBank/DDBJ databases">
        <authorList>
            <person name="de Groot N.N."/>
        </authorList>
    </citation>
    <scope>NUCLEOTIDE SEQUENCE [LARGE SCALE GENOMIC DNA]</scope>
    <source>
        <strain evidence="5 6">DSM 6793</strain>
    </source>
</reference>
<evidence type="ECO:0000259" key="3">
    <source>
        <dbReference type="PROSITE" id="PS50112"/>
    </source>
</evidence>
<evidence type="ECO:0000313" key="6">
    <source>
        <dbReference type="Proteomes" id="UP000199514"/>
    </source>
</evidence>
<evidence type="ECO:0000259" key="4">
    <source>
        <dbReference type="PROSITE" id="PS50113"/>
    </source>
</evidence>
<feature type="transmembrane region" description="Helical" evidence="2">
    <location>
        <begin position="7"/>
        <end position="23"/>
    </location>
</feature>
<evidence type="ECO:0000256" key="2">
    <source>
        <dbReference type="SAM" id="Phobius"/>
    </source>
</evidence>
<dbReference type="SUPFAM" id="SSF55785">
    <property type="entry name" value="PYP-like sensor domain (PAS domain)"/>
    <property type="match status" value="3"/>
</dbReference>
<dbReference type="InterPro" id="IPR052155">
    <property type="entry name" value="Biofilm_reg_signaling"/>
</dbReference>
<dbReference type="InterPro" id="IPR000014">
    <property type="entry name" value="PAS"/>
</dbReference>
<feature type="domain" description="PAS" evidence="3">
    <location>
        <begin position="330"/>
        <end position="407"/>
    </location>
</feature>
<keyword evidence="2" id="KW-0472">Membrane</keyword>
<feature type="coiled-coil region" evidence="1">
    <location>
        <begin position="320"/>
        <end position="347"/>
    </location>
</feature>
<dbReference type="EMBL" id="FOLE01000011">
    <property type="protein sequence ID" value="SFC88668.1"/>
    <property type="molecule type" value="Genomic_DNA"/>
</dbReference>